<accession>A0A9P7N3G9</accession>
<dbReference type="InterPro" id="IPR008978">
    <property type="entry name" value="HSP20-like_chaperone"/>
</dbReference>
<evidence type="ECO:0000256" key="1">
    <source>
        <dbReference type="ARBA" id="ARBA00023016"/>
    </source>
</evidence>
<keyword evidence="1" id="KW-0346">Stress response</keyword>
<dbReference type="InterPro" id="IPR002068">
    <property type="entry name" value="A-crystallin/Hsp20_dom"/>
</dbReference>
<name>A0A9P7N3G9_9HYPO</name>
<evidence type="ECO:0000313" key="6">
    <source>
        <dbReference type="EMBL" id="KAG5989979.1"/>
    </source>
</evidence>
<dbReference type="AlphaFoldDB" id="A0A9P7N3G9"/>
<dbReference type="InterPro" id="IPR031107">
    <property type="entry name" value="Small_HSP"/>
</dbReference>
<reference evidence="6" key="1">
    <citation type="journal article" date="2020" name="bioRxiv">
        <title>Whole genome comparisons of ergot fungi reveals the divergence and evolution of species within the genus Claviceps are the result of varying mechanisms driving genome evolution and host range expansion.</title>
        <authorList>
            <person name="Wyka S.A."/>
            <person name="Mondo S.J."/>
            <person name="Liu M."/>
            <person name="Dettman J."/>
            <person name="Nalam V."/>
            <person name="Broders K.D."/>
        </authorList>
    </citation>
    <scope>NUCLEOTIDE SEQUENCE</scope>
    <source>
        <strain evidence="6">CCC 602</strain>
    </source>
</reference>
<feature type="region of interest" description="Disordered" evidence="4">
    <location>
        <begin position="17"/>
        <end position="36"/>
    </location>
</feature>
<feature type="region of interest" description="Disordered" evidence="4">
    <location>
        <begin position="59"/>
        <end position="189"/>
    </location>
</feature>
<proteinExistence type="inferred from homology"/>
<keyword evidence="7" id="KW-1185">Reference proteome</keyword>
<dbReference type="EMBL" id="SRPW01002859">
    <property type="protein sequence ID" value="KAG5989979.1"/>
    <property type="molecule type" value="Genomic_DNA"/>
</dbReference>
<dbReference type="PROSITE" id="PS01031">
    <property type="entry name" value="SHSP"/>
    <property type="match status" value="1"/>
</dbReference>
<sequence>MAHMAHLQHTSHPLYVAGTAGTAGSTHPHHHRHNNQHNISWADDAHRRWLTALGPFPAGVPSAWQDPQQRFPREHGAPGETAGPVPTSHEDGKDAAVQDASVSRDQHASPSTASKEAHEAWANTYQKIWGGQPRHPGGPFSSRHGPARPGLGHWGGGAPWSAAGVAGGPRWMRPHLPWSASPDEGREDDTNKTFVPDVDVFETPERVSVHASLPGAQKEDIKVSWDPNTYELNIEGVVSRPGGDEEPLDKTLTVSERLVGEFHRSVYLGTHVDGDKVDAGGLTAVMENGVLVIDVPSRGRGDKEVQHITVV</sequence>
<evidence type="ECO:0000313" key="7">
    <source>
        <dbReference type="Proteomes" id="UP000748025"/>
    </source>
</evidence>
<dbReference type="PANTHER" id="PTHR11527">
    <property type="entry name" value="HEAT-SHOCK PROTEIN 20 FAMILY MEMBER"/>
    <property type="match status" value="1"/>
</dbReference>
<gene>
    <name evidence="6" type="ORF">E4U43_004393</name>
</gene>
<dbReference type="SUPFAM" id="SSF49764">
    <property type="entry name" value="HSP20-like chaperones"/>
    <property type="match status" value="1"/>
</dbReference>
<protein>
    <recommendedName>
        <fullName evidence="5">SHSP domain-containing protein</fullName>
    </recommendedName>
</protein>
<evidence type="ECO:0000256" key="2">
    <source>
        <dbReference type="PROSITE-ProRule" id="PRU00285"/>
    </source>
</evidence>
<comment type="similarity">
    <text evidence="2 3">Belongs to the small heat shock protein (HSP20) family.</text>
</comment>
<evidence type="ECO:0000256" key="3">
    <source>
        <dbReference type="RuleBase" id="RU003616"/>
    </source>
</evidence>
<feature type="domain" description="SHSP" evidence="5">
    <location>
        <begin position="189"/>
        <end position="311"/>
    </location>
</feature>
<evidence type="ECO:0000256" key="4">
    <source>
        <dbReference type="SAM" id="MobiDB-lite"/>
    </source>
</evidence>
<comment type="caution">
    <text evidence="6">The sequence shown here is derived from an EMBL/GenBank/DDBJ whole genome shotgun (WGS) entry which is preliminary data.</text>
</comment>
<evidence type="ECO:0000259" key="5">
    <source>
        <dbReference type="PROSITE" id="PS01031"/>
    </source>
</evidence>
<feature type="compositionally biased region" description="Basic and acidic residues" evidence="4">
    <location>
        <begin position="88"/>
        <end position="107"/>
    </location>
</feature>
<dbReference type="Gene3D" id="2.60.40.790">
    <property type="match status" value="1"/>
</dbReference>
<dbReference type="Proteomes" id="UP000748025">
    <property type="component" value="Unassembled WGS sequence"/>
</dbReference>
<organism evidence="6 7">
    <name type="scientific">Claviceps pusilla</name>
    <dbReference type="NCBI Taxonomy" id="123648"/>
    <lineage>
        <taxon>Eukaryota</taxon>
        <taxon>Fungi</taxon>
        <taxon>Dikarya</taxon>
        <taxon>Ascomycota</taxon>
        <taxon>Pezizomycotina</taxon>
        <taxon>Sordariomycetes</taxon>
        <taxon>Hypocreomycetidae</taxon>
        <taxon>Hypocreales</taxon>
        <taxon>Clavicipitaceae</taxon>
        <taxon>Claviceps</taxon>
    </lineage>
</organism>
<dbReference type="OrthoDB" id="5511210at2759"/>
<dbReference type="Pfam" id="PF00011">
    <property type="entry name" value="HSP20"/>
    <property type="match status" value="1"/>
</dbReference>
<dbReference type="CDD" id="cd06464">
    <property type="entry name" value="ACD_sHsps-like"/>
    <property type="match status" value="1"/>
</dbReference>